<organism evidence="2 3">
    <name type="scientific">Lacticaseibacillus paracasei</name>
    <name type="common">Lactobacillus paracasei</name>
    <dbReference type="NCBI Taxonomy" id="1597"/>
    <lineage>
        <taxon>Bacteria</taxon>
        <taxon>Bacillati</taxon>
        <taxon>Bacillota</taxon>
        <taxon>Bacilli</taxon>
        <taxon>Lactobacillales</taxon>
        <taxon>Lactobacillaceae</taxon>
        <taxon>Lacticaseibacillus</taxon>
    </lineage>
</organism>
<dbReference type="Proteomes" id="UP001231451">
    <property type="component" value="Unassembled WGS sequence"/>
</dbReference>
<proteinExistence type="predicted"/>
<dbReference type="EMBL" id="JAUCBG010000003">
    <property type="protein sequence ID" value="MDM7453678.1"/>
    <property type="molecule type" value="Genomic_DNA"/>
</dbReference>
<gene>
    <name evidence="2" type="ORF">QUF16_04845</name>
</gene>
<comment type="caution">
    <text evidence="2">The sequence shown here is derived from an EMBL/GenBank/DDBJ whole genome shotgun (WGS) entry which is preliminary data.</text>
</comment>
<dbReference type="KEGG" id="lcz:LCAZH_0583"/>
<protein>
    <submittedName>
        <fullName evidence="2">Uncharacterized protein</fullName>
    </submittedName>
</protein>
<dbReference type="KEGG" id="lcl:LOCK919_0752"/>
<dbReference type="AlphaFoldDB" id="A0AAP4JHU8"/>
<feature type="region of interest" description="Disordered" evidence="1">
    <location>
        <begin position="23"/>
        <end position="52"/>
    </location>
</feature>
<evidence type="ECO:0000313" key="3">
    <source>
        <dbReference type="Proteomes" id="UP001231451"/>
    </source>
</evidence>
<reference evidence="2" key="1">
    <citation type="submission" date="2023-06" db="EMBL/GenBank/DDBJ databases">
        <title>Draft Genome Sequences of lactic acid bacteria strains isolated from fermented milk products.</title>
        <authorList>
            <person name="Elcheninov A.G."/>
            <person name="Klyukina A."/>
            <person name="Zayulina K.S."/>
            <person name="Gavirova L.A."/>
            <person name="Shcherbakova P.A."/>
            <person name="Shestakov A.I."/>
            <person name="Kublanov I.V."/>
            <person name="Kochetkova T.V."/>
        </authorList>
    </citation>
    <scope>NUCLEOTIDE SEQUENCE</scope>
    <source>
        <strain evidence="2">TOM.1374</strain>
    </source>
</reference>
<evidence type="ECO:0000313" key="2">
    <source>
        <dbReference type="EMBL" id="MDM7453678.1"/>
    </source>
</evidence>
<accession>A0AAP4JHU8</accession>
<evidence type="ECO:0000256" key="1">
    <source>
        <dbReference type="SAM" id="MobiDB-lite"/>
    </source>
</evidence>
<sequence>MMLLNYGQSSTPTDLVTISEGASSPFVPVSEPRLNSDPDTIPPPIDAYLANT</sequence>
<dbReference type="RefSeq" id="WP_013245504.1">
    <property type="nucleotide sequence ID" value="NZ_CP171623.1"/>
</dbReference>
<name>A0AAP4JHU8_LACPA</name>